<dbReference type="InterPro" id="IPR003115">
    <property type="entry name" value="ParB_N"/>
</dbReference>
<organism evidence="3 4">
    <name type="scientific">Streptomyces humicola</name>
    <dbReference type="NCBI Taxonomy" id="2953240"/>
    <lineage>
        <taxon>Bacteria</taxon>
        <taxon>Bacillati</taxon>
        <taxon>Actinomycetota</taxon>
        <taxon>Actinomycetes</taxon>
        <taxon>Kitasatosporales</taxon>
        <taxon>Streptomycetaceae</taxon>
        <taxon>Streptomyces</taxon>
    </lineage>
</organism>
<feature type="region of interest" description="Disordered" evidence="1">
    <location>
        <begin position="227"/>
        <end position="249"/>
    </location>
</feature>
<dbReference type="SMART" id="SM00470">
    <property type="entry name" value="ParB"/>
    <property type="match status" value="1"/>
</dbReference>
<accession>A0ABT1Q405</accession>
<dbReference type="SUPFAM" id="SSF110849">
    <property type="entry name" value="ParB/Sulfiredoxin"/>
    <property type="match status" value="1"/>
</dbReference>
<protein>
    <submittedName>
        <fullName evidence="3">ParB/RepB/Spo0J family partition protein</fullName>
    </submittedName>
</protein>
<dbReference type="InterPro" id="IPR036086">
    <property type="entry name" value="ParB/Sulfiredoxin_sf"/>
</dbReference>
<evidence type="ECO:0000256" key="1">
    <source>
        <dbReference type="SAM" id="MobiDB-lite"/>
    </source>
</evidence>
<proteinExistence type="predicted"/>
<dbReference type="Proteomes" id="UP001057702">
    <property type="component" value="Unassembled WGS sequence"/>
</dbReference>
<dbReference type="EMBL" id="JANFNG010000022">
    <property type="protein sequence ID" value="MCQ4083510.1"/>
    <property type="molecule type" value="Genomic_DNA"/>
</dbReference>
<sequence>MRMAAPSGEPARTGSGYIAALFETVDRLPVETVFVARLGESLSVRTQLEDVTHTRRLADSGDEVPPILVHRESLRVIDGLHRMRAAVLNGRRTIEVKFFDGPEHDAFLLAVAANVKHGLPLNAGERHDAARQVAAMHPDWSNRAIAAVAGISPHRVAEIRRSGGTAAPATTIGLDGRSRPVDGSEGRRRAAELFLGNPEYSIREVARRAAISPSTAADVKTRILRNANPLPPRMRGGQGPGPARRDEAPSAEGMAALFDTLCRDPSLRFSESGRTLLRMFEACARVDRQRDQIVHDLPAHRAETVHELLLACAERWRSMAGEVRTAQRGTRQSSAS</sequence>
<name>A0ABT1Q405_9ACTN</name>
<gene>
    <name evidence="3" type="ORF">NGB36_23665</name>
</gene>
<feature type="domain" description="ParB-like N-terminal" evidence="2">
    <location>
        <begin position="31"/>
        <end position="115"/>
    </location>
</feature>
<evidence type="ECO:0000259" key="2">
    <source>
        <dbReference type="SMART" id="SM00470"/>
    </source>
</evidence>
<comment type="caution">
    <text evidence="3">The sequence shown here is derived from an EMBL/GenBank/DDBJ whole genome shotgun (WGS) entry which is preliminary data.</text>
</comment>
<evidence type="ECO:0000313" key="3">
    <source>
        <dbReference type="EMBL" id="MCQ4083510.1"/>
    </source>
</evidence>
<reference evidence="3" key="1">
    <citation type="submission" date="2022-06" db="EMBL/GenBank/DDBJ databases">
        <title>Draft genome sequence of Streptomyces sp. RB6PN25 isolated from peat swamp forest in Thailand.</title>
        <authorList>
            <person name="Duangmal K."/>
            <person name="Klaysubun C."/>
        </authorList>
    </citation>
    <scope>NUCLEOTIDE SEQUENCE</scope>
    <source>
        <strain evidence="3">RB6PN25</strain>
    </source>
</reference>
<evidence type="ECO:0000313" key="4">
    <source>
        <dbReference type="Proteomes" id="UP001057702"/>
    </source>
</evidence>
<keyword evidence="4" id="KW-1185">Reference proteome</keyword>
<dbReference type="RefSeq" id="WP_255922469.1">
    <property type="nucleotide sequence ID" value="NZ_JANFNG010000022.1"/>
</dbReference>